<dbReference type="AlphaFoldDB" id="A0A8J6TQJ9"/>
<accession>A0A8J6TQJ9</accession>
<feature type="domain" description="HTH cro/C1-type" evidence="2">
    <location>
        <begin position="8"/>
        <end position="62"/>
    </location>
</feature>
<dbReference type="CDD" id="cd00093">
    <property type="entry name" value="HTH_XRE"/>
    <property type="match status" value="1"/>
</dbReference>
<dbReference type="InterPro" id="IPR010982">
    <property type="entry name" value="Lambda_DNA-bd_dom_sf"/>
</dbReference>
<dbReference type="Gene3D" id="1.10.260.40">
    <property type="entry name" value="lambda repressor-like DNA-binding domains"/>
    <property type="match status" value="1"/>
</dbReference>
<dbReference type="Proteomes" id="UP000632659">
    <property type="component" value="Unassembled WGS sequence"/>
</dbReference>
<dbReference type="PANTHER" id="PTHR46558:SF11">
    <property type="entry name" value="HTH-TYPE TRANSCRIPTIONAL REGULATOR XRE"/>
    <property type="match status" value="1"/>
</dbReference>
<protein>
    <submittedName>
        <fullName evidence="3">Helix-turn-helix transcriptional regulator</fullName>
    </submittedName>
</protein>
<dbReference type="SUPFAM" id="SSF47413">
    <property type="entry name" value="lambda repressor-like DNA-binding domains"/>
    <property type="match status" value="1"/>
</dbReference>
<reference evidence="3" key="1">
    <citation type="submission" date="2020-08" db="EMBL/GenBank/DDBJ databases">
        <title>Genome public.</title>
        <authorList>
            <person name="Liu C."/>
            <person name="Sun Q."/>
        </authorList>
    </citation>
    <scope>NUCLEOTIDE SEQUENCE</scope>
    <source>
        <strain evidence="3">NSJ-15</strain>
    </source>
</reference>
<proteinExistence type="predicted"/>
<keyword evidence="4" id="KW-1185">Reference proteome</keyword>
<keyword evidence="1" id="KW-0238">DNA-binding</keyword>
<dbReference type="GO" id="GO:0003677">
    <property type="term" value="F:DNA binding"/>
    <property type="evidence" value="ECO:0007669"/>
    <property type="project" value="UniProtKB-KW"/>
</dbReference>
<dbReference type="PROSITE" id="PS50943">
    <property type="entry name" value="HTH_CROC1"/>
    <property type="match status" value="1"/>
</dbReference>
<evidence type="ECO:0000259" key="2">
    <source>
        <dbReference type="PROSITE" id="PS50943"/>
    </source>
</evidence>
<dbReference type="PANTHER" id="PTHR46558">
    <property type="entry name" value="TRACRIPTIONAL REGULATORY PROTEIN-RELATED-RELATED"/>
    <property type="match status" value="1"/>
</dbReference>
<gene>
    <name evidence="3" type="ORF">H8702_09075</name>
</gene>
<evidence type="ECO:0000313" key="3">
    <source>
        <dbReference type="EMBL" id="MBC8611259.1"/>
    </source>
</evidence>
<sequence>MFDFGNHLRMLREKHGISQDELGRRVGRVGSVISNYENNLKVPTLDVLITMANIYGVSLDYLVGFDKKDQIFLNDLTDEQRELVHRLIKELKQSTRPKGGGLSKDQQEIINLVMKEFSK</sequence>
<dbReference type="RefSeq" id="WP_117756011.1">
    <property type="nucleotide sequence ID" value="NZ_JACRTL010000005.1"/>
</dbReference>
<evidence type="ECO:0000256" key="1">
    <source>
        <dbReference type="ARBA" id="ARBA00023125"/>
    </source>
</evidence>
<organism evidence="3 4">
    <name type="scientific">Massiliimalia timonensis</name>
    <dbReference type="NCBI Taxonomy" id="1987501"/>
    <lineage>
        <taxon>Bacteria</taxon>
        <taxon>Bacillati</taxon>
        <taxon>Bacillota</taxon>
        <taxon>Clostridia</taxon>
        <taxon>Eubacteriales</taxon>
        <taxon>Oscillospiraceae</taxon>
        <taxon>Massiliimalia</taxon>
    </lineage>
</organism>
<comment type="caution">
    <text evidence="3">The sequence shown here is derived from an EMBL/GenBank/DDBJ whole genome shotgun (WGS) entry which is preliminary data.</text>
</comment>
<dbReference type="Pfam" id="PF01381">
    <property type="entry name" value="HTH_3"/>
    <property type="match status" value="1"/>
</dbReference>
<dbReference type="EMBL" id="JACRTL010000005">
    <property type="protein sequence ID" value="MBC8611259.1"/>
    <property type="molecule type" value="Genomic_DNA"/>
</dbReference>
<dbReference type="InterPro" id="IPR001387">
    <property type="entry name" value="Cro/C1-type_HTH"/>
</dbReference>
<name>A0A8J6TQJ9_9FIRM</name>
<dbReference type="SMART" id="SM00530">
    <property type="entry name" value="HTH_XRE"/>
    <property type="match status" value="1"/>
</dbReference>
<evidence type="ECO:0000313" key="4">
    <source>
        <dbReference type="Proteomes" id="UP000632659"/>
    </source>
</evidence>